<keyword evidence="3" id="KW-0560">Oxidoreductase</keyword>
<protein>
    <recommendedName>
        <fullName evidence="5">NADP-dependent oxidoreductase domain-containing protein</fullName>
    </recommendedName>
</protein>
<keyword evidence="7" id="KW-1185">Reference proteome</keyword>
<evidence type="ECO:0000256" key="4">
    <source>
        <dbReference type="SAM" id="MobiDB-lite"/>
    </source>
</evidence>
<evidence type="ECO:0000256" key="3">
    <source>
        <dbReference type="ARBA" id="ARBA00023002"/>
    </source>
</evidence>
<dbReference type="Gene3D" id="3.20.20.100">
    <property type="entry name" value="NADP-dependent oxidoreductase domain"/>
    <property type="match status" value="1"/>
</dbReference>
<dbReference type="InterPro" id="IPR023210">
    <property type="entry name" value="NADP_OxRdtase_dom"/>
</dbReference>
<sequence length="92" mass="10483">MRYRRLGECGLKISELSLGTWQTHNSHNTAGAVQVTRRAYELGVNLFDTANEYQDGAASTPRSQGPIRTRNCRATHMREIPWRDSSTEKAFR</sequence>
<evidence type="ECO:0000313" key="7">
    <source>
        <dbReference type="Proteomes" id="UP001500192"/>
    </source>
</evidence>
<gene>
    <name evidence="6" type="ORF">GCM10023214_14740</name>
</gene>
<evidence type="ECO:0000256" key="2">
    <source>
        <dbReference type="ARBA" id="ARBA00022857"/>
    </source>
</evidence>
<keyword evidence="2" id="KW-0521">NADP</keyword>
<organism evidence="6 7">
    <name type="scientific">Amycolatopsis dongchuanensis</name>
    <dbReference type="NCBI Taxonomy" id="1070866"/>
    <lineage>
        <taxon>Bacteria</taxon>
        <taxon>Bacillati</taxon>
        <taxon>Actinomycetota</taxon>
        <taxon>Actinomycetes</taxon>
        <taxon>Pseudonocardiales</taxon>
        <taxon>Pseudonocardiaceae</taxon>
        <taxon>Amycolatopsis</taxon>
    </lineage>
</organism>
<accession>A0ABP9Q766</accession>
<feature type="region of interest" description="Disordered" evidence="4">
    <location>
        <begin position="55"/>
        <end position="92"/>
    </location>
</feature>
<reference evidence="7" key="1">
    <citation type="journal article" date="2019" name="Int. J. Syst. Evol. Microbiol.">
        <title>The Global Catalogue of Microorganisms (GCM) 10K type strain sequencing project: providing services to taxonomists for standard genome sequencing and annotation.</title>
        <authorList>
            <consortium name="The Broad Institute Genomics Platform"/>
            <consortium name="The Broad Institute Genome Sequencing Center for Infectious Disease"/>
            <person name="Wu L."/>
            <person name="Ma J."/>
        </authorList>
    </citation>
    <scope>NUCLEOTIDE SEQUENCE [LARGE SCALE GENOMIC DNA]</scope>
    <source>
        <strain evidence="7">JCM 18054</strain>
    </source>
</reference>
<evidence type="ECO:0000259" key="5">
    <source>
        <dbReference type="Pfam" id="PF00248"/>
    </source>
</evidence>
<evidence type="ECO:0000313" key="6">
    <source>
        <dbReference type="EMBL" id="GAA5156688.1"/>
    </source>
</evidence>
<comment type="caution">
    <text evidence="6">The sequence shown here is derived from an EMBL/GenBank/DDBJ whole genome shotgun (WGS) entry which is preliminary data.</text>
</comment>
<dbReference type="PANTHER" id="PTHR43150">
    <property type="entry name" value="HYPERKINETIC, ISOFORM M"/>
    <property type="match status" value="1"/>
</dbReference>
<dbReference type="Pfam" id="PF00248">
    <property type="entry name" value="Aldo_ket_red"/>
    <property type="match status" value="1"/>
</dbReference>
<feature type="compositionally biased region" description="Basic and acidic residues" evidence="4">
    <location>
        <begin position="76"/>
        <end position="92"/>
    </location>
</feature>
<proteinExistence type="inferred from homology"/>
<name>A0ABP9Q766_9PSEU</name>
<dbReference type="EMBL" id="BAABIB010000039">
    <property type="protein sequence ID" value="GAA5156688.1"/>
    <property type="molecule type" value="Genomic_DNA"/>
</dbReference>
<dbReference type="RefSeq" id="WP_428832447.1">
    <property type="nucleotide sequence ID" value="NZ_BAABIB010000039.1"/>
</dbReference>
<evidence type="ECO:0000256" key="1">
    <source>
        <dbReference type="ARBA" id="ARBA00006515"/>
    </source>
</evidence>
<dbReference type="SUPFAM" id="SSF51430">
    <property type="entry name" value="NAD(P)-linked oxidoreductase"/>
    <property type="match status" value="1"/>
</dbReference>
<dbReference type="InterPro" id="IPR005399">
    <property type="entry name" value="K_chnl_volt-dep_bsu_KCNAB-rel"/>
</dbReference>
<dbReference type="InterPro" id="IPR036812">
    <property type="entry name" value="NAD(P)_OxRdtase_dom_sf"/>
</dbReference>
<dbReference type="Proteomes" id="UP001500192">
    <property type="component" value="Unassembled WGS sequence"/>
</dbReference>
<comment type="similarity">
    <text evidence="1">Belongs to the shaker potassium channel beta subunit family.</text>
</comment>
<feature type="domain" description="NADP-dependent oxidoreductase" evidence="5">
    <location>
        <begin position="15"/>
        <end position="58"/>
    </location>
</feature>
<dbReference type="PANTHER" id="PTHR43150:SF2">
    <property type="entry name" value="HYPERKINETIC, ISOFORM M"/>
    <property type="match status" value="1"/>
</dbReference>